<dbReference type="AlphaFoldDB" id="A0AAV9URY0"/>
<organism evidence="1 2">
    <name type="scientific">Orbilia blumenaviensis</name>
    <dbReference type="NCBI Taxonomy" id="1796055"/>
    <lineage>
        <taxon>Eukaryota</taxon>
        <taxon>Fungi</taxon>
        <taxon>Dikarya</taxon>
        <taxon>Ascomycota</taxon>
        <taxon>Pezizomycotina</taxon>
        <taxon>Orbiliomycetes</taxon>
        <taxon>Orbiliales</taxon>
        <taxon>Orbiliaceae</taxon>
        <taxon>Orbilia</taxon>
    </lineage>
</organism>
<comment type="caution">
    <text evidence="1">The sequence shown here is derived from an EMBL/GenBank/DDBJ whole genome shotgun (WGS) entry which is preliminary data.</text>
</comment>
<dbReference type="Proteomes" id="UP001373714">
    <property type="component" value="Unassembled WGS sequence"/>
</dbReference>
<sequence length="156" mass="18038">MVCNVTFNPHPFKTVYFVQSGTSKKYTVECFNYPESPLVKEPMGSDVANTTSEVYRPFDAAQCSPYLTRASFAAMLWMLHLVNSHPSLETLMPGHQWQIRLISLPDYRISERGKRFSVMLELYQFEERINYDCVKLMGREYGLESCTGHELYGELV</sequence>
<reference evidence="1 2" key="1">
    <citation type="submission" date="2019-10" db="EMBL/GenBank/DDBJ databases">
        <authorList>
            <person name="Palmer J.M."/>
        </authorList>
    </citation>
    <scope>NUCLEOTIDE SEQUENCE [LARGE SCALE GENOMIC DNA]</scope>
    <source>
        <strain evidence="1 2">TWF730</strain>
    </source>
</reference>
<dbReference type="EMBL" id="JAVHNS010000008">
    <property type="protein sequence ID" value="KAK6346195.1"/>
    <property type="molecule type" value="Genomic_DNA"/>
</dbReference>
<keyword evidence="2" id="KW-1185">Reference proteome</keyword>
<accession>A0AAV9URY0</accession>
<name>A0AAV9URY0_9PEZI</name>
<proteinExistence type="predicted"/>
<protein>
    <submittedName>
        <fullName evidence="1">Uncharacterized protein</fullName>
    </submittedName>
</protein>
<evidence type="ECO:0000313" key="2">
    <source>
        <dbReference type="Proteomes" id="UP001373714"/>
    </source>
</evidence>
<evidence type="ECO:0000313" key="1">
    <source>
        <dbReference type="EMBL" id="KAK6346195.1"/>
    </source>
</evidence>
<gene>
    <name evidence="1" type="ORF">TWF730_010526</name>
</gene>